<keyword evidence="2 5" id="KW-0812">Transmembrane</keyword>
<name>A0A9D9I2J3_9BACT</name>
<evidence type="ECO:0000256" key="2">
    <source>
        <dbReference type="ARBA" id="ARBA00022692"/>
    </source>
</evidence>
<feature type="transmembrane region" description="Helical" evidence="5">
    <location>
        <begin position="24"/>
        <end position="42"/>
    </location>
</feature>
<protein>
    <submittedName>
        <fullName evidence="6">CvpA family protein</fullName>
    </submittedName>
</protein>
<reference evidence="6" key="1">
    <citation type="submission" date="2020-10" db="EMBL/GenBank/DDBJ databases">
        <authorList>
            <person name="Gilroy R."/>
        </authorList>
    </citation>
    <scope>NUCLEOTIDE SEQUENCE</scope>
    <source>
        <strain evidence="6">10037</strain>
    </source>
</reference>
<comment type="subcellular location">
    <subcellularLocation>
        <location evidence="1">Membrane</location>
        <topology evidence="1">Multi-pass membrane protein</topology>
    </subcellularLocation>
</comment>
<reference evidence="6" key="2">
    <citation type="journal article" date="2021" name="PeerJ">
        <title>Extensive microbial diversity within the chicken gut microbiome revealed by metagenomics and culture.</title>
        <authorList>
            <person name="Gilroy R."/>
            <person name="Ravi A."/>
            <person name="Getino M."/>
            <person name="Pursley I."/>
            <person name="Horton D.L."/>
            <person name="Alikhan N.F."/>
            <person name="Baker D."/>
            <person name="Gharbi K."/>
            <person name="Hall N."/>
            <person name="Watson M."/>
            <person name="Adriaenssens E.M."/>
            <person name="Foster-Nyarko E."/>
            <person name="Jarju S."/>
            <person name="Secka A."/>
            <person name="Antonio M."/>
            <person name="Oren A."/>
            <person name="Chaudhuri R.R."/>
            <person name="La Ragione R."/>
            <person name="Hildebrand F."/>
            <person name="Pallen M.J."/>
        </authorList>
    </citation>
    <scope>NUCLEOTIDE SEQUENCE</scope>
    <source>
        <strain evidence="6">10037</strain>
    </source>
</reference>
<evidence type="ECO:0000313" key="7">
    <source>
        <dbReference type="Proteomes" id="UP000823597"/>
    </source>
</evidence>
<dbReference type="AlphaFoldDB" id="A0A9D9I2J3"/>
<dbReference type="EMBL" id="JADIME010000018">
    <property type="protein sequence ID" value="MBO8464693.1"/>
    <property type="molecule type" value="Genomic_DNA"/>
</dbReference>
<keyword evidence="3 5" id="KW-1133">Transmembrane helix</keyword>
<evidence type="ECO:0000256" key="5">
    <source>
        <dbReference type="SAM" id="Phobius"/>
    </source>
</evidence>
<dbReference type="GO" id="GO:0009403">
    <property type="term" value="P:toxin biosynthetic process"/>
    <property type="evidence" value="ECO:0007669"/>
    <property type="project" value="InterPro"/>
</dbReference>
<keyword evidence="4 5" id="KW-0472">Membrane</keyword>
<gene>
    <name evidence="6" type="ORF">IAB93_01695</name>
</gene>
<feature type="transmembrane region" description="Helical" evidence="5">
    <location>
        <begin position="98"/>
        <end position="122"/>
    </location>
</feature>
<dbReference type="GO" id="GO:0016020">
    <property type="term" value="C:membrane"/>
    <property type="evidence" value="ECO:0007669"/>
    <property type="project" value="UniProtKB-SubCell"/>
</dbReference>
<evidence type="ECO:0000256" key="1">
    <source>
        <dbReference type="ARBA" id="ARBA00004141"/>
    </source>
</evidence>
<organism evidence="6 7">
    <name type="scientific">Candidatus Merdivivens pullistercoris</name>
    <dbReference type="NCBI Taxonomy" id="2840873"/>
    <lineage>
        <taxon>Bacteria</taxon>
        <taxon>Pseudomonadati</taxon>
        <taxon>Bacteroidota</taxon>
        <taxon>Bacteroidia</taxon>
        <taxon>Bacteroidales</taxon>
        <taxon>Muribaculaceae</taxon>
        <taxon>Muribaculaceae incertae sedis</taxon>
        <taxon>Candidatus Merdivivens</taxon>
    </lineage>
</organism>
<dbReference type="Proteomes" id="UP000823597">
    <property type="component" value="Unassembled WGS sequence"/>
</dbReference>
<evidence type="ECO:0000256" key="3">
    <source>
        <dbReference type="ARBA" id="ARBA00022989"/>
    </source>
</evidence>
<comment type="caution">
    <text evidence="6">The sequence shown here is derived from an EMBL/GenBank/DDBJ whole genome shotgun (WGS) entry which is preliminary data.</text>
</comment>
<accession>A0A9D9I2J3</accession>
<dbReference type="InterPro" id="IPR003825">
    <property type="entry name" value="Colicin-V_CvpA"/>
</dbReference>
<proteinExistence type="predicted"/>
<evidence type="ECO:0000313" key="6">
    <source>
        <dbReference type="EMBL" id="MBO8464693.1"/>
    </source>
</evidence>
<dbReference type="PANTHER" id="PTHR37306">
    <property type="entry name" value="COLICIN V PRODUCTION PROTEIN"/>
    <property type="match status" value="1"/>
</dbReference>
<dbReference type="PANTHER" id="PTHR37306:SF1">
    <property type="entry name" value="COLICIN V PRODUCTION PROTEIN"/>
    <property type="match status" value="1"/>
</dbReference>
<dbReference type="Pfam" id="PF02674">
    <property type="entry name" value="Colicin_V"/>
    <property type="match status" value="1"/>
</dbReference>
<feature type="transmembrane region" description="Helical" evidence="5">
    <location>
        <begin position="62"/>
        <end position="86"/>
    </location>
</feature>
<evidence type="ECO:0000256" key="4">
    <source>
        <dbReference type="ARBA" id="ARBA00023136"/>
    </source>
</evidence>
<sequence length="164" mass="18381">MNWIDIILILCFIPAIISGIRKGFISQVASIIIIVAGVWLSYEFSGQLSEWMSGWLHANENVIRVISFVVIFLIVAIILTLLARVLEGLLKIILLGWLNKLLGFIFAILKYALILCLLVYVFDIINKGGAIIPENVLDDSVLYGVLSHLNEIIFPYLQGFLTSF</sequence>